<feature type="repeat" description="WD" evidence="1">
    <location>
        <begin position="185"/>
        <end position="218"/>
    </location>
</feature>
<evidence type="ECO:0000256" key="1">
    <source>
        <dbReference type="PROSITE-ProRule" id="PRU00221"/>
    </source>
</evidence>
<feature type="signal peptide" evidence="2">
    <location>
        <begin position="1"/>
        <end position="21"/>
    </location>
</feature>
<dbReference type="InterPro" id="IPR015943">
    <property type="entry name" value="WD40/YVTN_repeat-like_dom_sf"/>
</dbReference>
<evidence type="ECO:0000259" key="3">
    <source>
        <dbReference type="Pfam" id="PF12657"/>
    </source>
</evidence>
<dbReference type="SUPFAM" id="SSF50978">
    <property type="entry name" value="WD40 repeat-like"/>
    <property type="match status" value="1"/>
</dbReference>
<dbReference type="InterPro" id="IPR001680">
    <property type="entry name" value="WD40_rpt"/>
</dbReference>
<dbReference type="GO" id="GO:0000127">
    <property type="term" value="C:transcription factor TFIIIC complex"/>
    <property type="evidence" value="ECO:0007669"/>
    <property type="project" value="InterPro"/>
</dbReference>
<dbReference type="SMART" id="SM00320">
    <property type="entry name" value="WD40"/>
    <property type="match status" value="2"/>
</dbReference>
<protein>
    <recommendedName>
        <fullName evidence="3">Transcription factor IIIC 90kDa subunit N-terminal domain-containing protein</fullName>
    </recommendedName>
</protein>
<gene>
    <name evidence="4" type="ORF">CK203_029326</name>
</gene>
<evidence type="ECO:0000313" key="4">
    <source>
        <dbReference type="EMBL" id="RVW89056.1"/>
    </source>
</evidence>
<dbReference type="Proteomes" id="UP000288805">
    <property type="component" value="Unassembled WGS sequence"/>
</dbReference>
<dbReference type="AlphaFoldDB" id="A0A438HX98"/>
<dbReference type="InterPro" id="IPR024761">
    <property type="entry name" value="TFIIIC_delta_N"/>
</dbReference>
<keyword evidence="2" id="KW-0732">Signal</keyword>
<dbReference type="GO" id="GO:0006384">
    <property type="term" value="P:transcription initiation at RNA polymerase III promoter"/>
    <property type="evidence" value="ECO:0007669"/>
    <property type="project" value="InterPro"/>
</dbReference>
<feature type="chain" id="PRO_5019005891" description="Transcription factor IIIC 90kDa subunit N-terminal domain-containing protein" evidence="2">
    <location>
        <begin position="22"/>
        <end position="615"/>
    </location>
</feature>
<keyword evidence="1" id="KW-0853">WD repeat</keyword>
<dbReference type="PROSITE" id="PS50082">
    <property type="entry name" value="WD_REPEATS_2"/>
    <property type="match status" value="2"/>
</dbReference>
<evidence type="ECO:0000256" key="2">
    <source>
        <dbReference type="SAM" id="SignalP"/>
    </source>
</evidence>
<evidence type="ECO:0000313" key="5">
    <source>
        <dbReference type="Proteomes" id="UP000288805"/>
    </source>
</evidence>
<feature type="domain" description="Transcription factor IIIC 90kDa subunit N-terminal" evidence="3">
    <location>
        <begin position="8"/>
        <end position="219"/>
    </location>
</feature>
<dbReference type="Gene3D" id="2.130.10.10">
    <property type="entry name" value="YVTN repeat-like/Quinoprotein amine dehydrogenase"/>
    <property type="match status" value="2"/>
</dbReference>
<reference evidence="4 5" key="1">
    <citation type="journal article" date="2018" name="PLoS Genet.">
        <title>Population sequencing reveals clonal diversity and ancestral inbreeding in the grapevine cultivar Chardonnay.</title>
        <authorList>
            <person name="Roach M.J."/>
            <person name="Johnson D.L."/>
            <person name="Bohlmann J."/>
            <person name="van Vuuren H.J."/>
            <person name="Jones S.J."/>
            <person name="Pretorius I.S."/>
            <person name="Schmidt S.A."/>
            <person name="Borneman A.R."/>
        </authorList>
    </citation>
    <scope>NUCLEOTIDE SEQUENCE [LARGE SCALE GENOMIC DNA]</scope>
    <source>
        <strain evidence="5">cv. Chardonnay</strain>
        <tissue evidence="4">Leaf</tissue>
    </source>
</reference>
<name>A0A438HX98_VITVI</name>
<dbReference type="InterPro" id="IPR044230">
    <property type="entry name" value="GTF3C4"/>
</dbReference>
<sequence>MLSSLVVAWSPVLCLPPETDSAPPDNSSNCFSLLAVGGKSGKISFWRVHEPLSYTVEHSRVPISVMLAGFHQAHNTWVTAISWALLTSDASSPQVLLATGSTDGSVKIWLEYSEKLLKSSEVNDPPFSLLKEVINADSVPVSVLTLIVPVQSPQKMFLAVGKGCGSFEVWICDLSIRKFDRIGSYNAHDHVVTGLAWAFDGCCLYSCSQDNSVRSWSLCGNSLDEVPIPPNTPGVKNPADDLPYLFGSCYGVAVSPGNLVVAVARGFDAGLLNPMYQARTQKAAIEFFWIGGQQLESSTNRNLEFGIEIFPGFPKKELIYWECNMLWYLSQYEHLDKPLVVWDIVAALLAFKQSAPKHVVLSELKADKINSKQPNLEEFGGAEEENLKLWMELLLCSERELRERLVGFAFSTVLGLMSSLAAKVYRAEGWDPVGLAQMEQWVALNYDHVQDQLKLLASEVRNLDKRKLHSVCEYVAGEQCSYCSACVPFESPEIAFCQGAKCSGGVGQSHKLARCAVCMQISTGFKSSTESCTLNSFSKPFCPFCGILLQRLQPRKLGPSVLVCEGQALTQAWPLPMMSQGSMNELIYFDWHSAEKFTMLPNTLIRKFLEPDPPV</sequence>
<accession>A0A438HX98</accession>
<dbReference type="PROSITE" id="PS50294">
    <property type="entry name" value="WD_REPEATS_REGION"/>
    <property type="match status" value="1"/>
</dbReference>
<dbReference type="GO" id="GO:0004402">
    <property type="term" value="F:histone acetyltransferase activity"/>
    <property type="evidence" value="ECO:0007669"/>
    <property type="project" value="InterPro"/>
</dbReference>
<comment type="caution">
    <text evidence="4">The sequence shown here is derived from an EMBL/GenBank/DDBJ whole genome shotgun (WGS) entry which is preliminary data.</text>
</comment>
<proteinExistence type="predicted"/>
<dbReference type="EMBL" id="QGNW01000168">
    <property type="protein sequence ID" value="RVW89056.1"/>
    <property type="molecule type" value="Genomic_DNA"/>
</dbReference>
<organism evidence="4 5">
    <name type="scientific">Vitis vinifera</name>
    <name type="common">Grape</name>
    <dbReference type="NCBI Taxonomy" id="29760"/>
    <lineage>
        <taxon>Eukaryota</taxon>
        <taxon>Viridiplantae</taxon>
        <taxon>Streptophyta</taxon>
        <taxon>Embryophyta</taxon>
        <taxon>Tracheophyta</taxon>
        <taxon>Spermatophyta</taxon>
        <taxon>Magnoliopsida</taxon>
        <taxon>eudicotyledons</taxon>
        <taxon>Gunneridae</taxon>
        <taxon>Pentapetalae</taxon>
        <taxon>rosids</taxon>
        <taxon>Vitales</taxon>
        <taxon>Vitaceae</taxon>
        <taxon>Viteae</taxon>
        <taxon>Vitis</taxon>
    </lineage>
</organism>
<dbReference type="PANTHER" id="PTHR15496:SF2">
    <property type="entry name" value="GENERAL TRANSCRIPTION FACTOR 3C POLYPEPTIDE 4"/>
    <property type="match status" value="1"/>
</dbReference>
<dbReference type="Pfam" id="PF12657">
    <property type="entry name" value="TFIIIC_delta"/>
    <property type="match status" value="1"/>
</dbReference>
<dbReference type="InterPro" id="IPR036322">
    <property type="entry name" value="WD40_repeat_dom_sf"/>
</dbReference>
<dbReference type="PANTHER" id="PTHR15496">
    <property type="entry name" value="GENERAL TRANSCRIPTION FACTOR 3C POLYPEPTIDE 4 FAMILY"/>
    <property type="match status" value="1"/>
</dbReference>
<feature type="repeat" description="WD" evidence="1">
    <location>
        <begin position="96"/>
        <end position="109"/>
    </location>
</feature>